<dbReference type="SUPFAM" id="SSF81383">
    <property type="entry name" value="F-box domain"/>
    <property type="match status" value="1"/>
</dbReference>
<proteinExistence type="predicted"/>
<evidence type="ECO:0000313" key="1">
    <source>
        <dbReference type="EMBL" id="EIW80558.1"/>
    </source>
</evidence>
<dbReference type="GeneID" id="19198546"/>
<dbReference type="RefSeq" id="XP_007769487.1">
    <property type="nucleotide sequence ID" value="XM_007771297.1"/>
</dbReference>
<gene>
    <name evidence="1" type="ORF">CONPUDRAFT_105602</name>
</gene>
<dbReference type="Gene3D" id="3.80.10.10">
    <property type="entry name" value="Ribonuclease Inhibitor"/>
    <property type="match status" value="1"/>
</dbReference>
<dbReference type="Proteomes" id="UP000053558">
    <property type="component" value="Unassembled WGS sequence"/>
</dbReference>
<dbReference type="AlphaFoldDB" id="A0A5M3MN03"/>
<dbReference type="OMA" id="CMEGPPR"/>
<reference evidence="2" key="1">
    <citation type="journal article" date="2012" name="Science">
        <title>The Paleozoic origin of enzymatic lignin decomposition reconstructed from 31 fungal genomes.</title>
        <authorList>
            <person name="Floudas D."/>
            <person name="Binder M."/>
            <person name="Riley R."/>
            <person name="Barry K."/>
            <person name="Blanchette R.A."/>
            <person name="Henrissat B."/>
            <person name="Martinez A.T."/>
            <person name="Otillar R."/>
            <person name="Spatafora J.W."/>
            <person name="Yadav J.S."/>
            <person name="Aerts A."/>
            <person name="Benoit I."/>
            <person name="Boyd A."/>
            <person name="Carlson A."/>
            <person name="Copeland A."/>
            <person name="Coutinho P.M."/>
            <person name="de Vries R.P."/>
            <person name="Ferreira P."/>
            <person name="Findley K."/>
            <person name="Foster B."/>
            <person name="Gaskell J."/>
            <person name="Glotzer D."/>
            <person name="Gorecki P."/>
            <person name="Heitman J."/>
            <person name="Hesse C."/>
            <person name="Hori C."/>
            <person name="Igarashi K."/>
            <person name="Jurgens J.A."/>
            <person name="Kallen N."/>
            <person name="Kersten P."/>
            <person name="Kohler A."/>
            <person name="Kuees U."/>
            <person name="Kumar T.K.A."/>
            <person name="Kuo A."/>
            <person name="LaButti K."/>
            <person name="Larrondo L.F."/>
            <person name="Lindquist E."/>
            <person name="Ling A."/>
            <person name="Lombard V."/>
            <person name="Lucas S."/>
            <person name="Lundell T."/>
            <person name="Martin R."/>
            <person name="McLaughlin D.J."/>
            <person name="Morgenstern I."/>
            <person name="Morin E."/>
            <person name="Murat C."/>
            <person name="Nagy L.G."/>
            <person name="Nolan M."/>
            <person name="Ohm R.A."/>
            <person name="Patyshakuliyeva A."/>
            <person name="Rokas A."/>
            <person name="Ruiz-Duenas F.J."/>
            <person name="Sabat G."/>
            <person name="Salamov A."/>
            <person name="Samejima M."/>
            <person name="Schmutz J."/>
            <person name="Slot J.C."/>
            <person name="St John F."/>
            <person name="Stenlid J."/>
            <person name="Sun H."/>
            <person name="Sun S."/>
            <person name="Syed K."/>
            <person name="Tsang A."/>
            <person name="Wiebenga A."/>
            <person name="Young D."/>
            <person name="Pisabarro A."/>
            <person name="Eastwood D.C."/>
            <person name="Martin F."/>
            <person name="Cullen D."/>
            <person name="Grigoriev I.V."/>
            <person name="Hibbett D.S."/>
        </authorList>
    </citation>
    <scope>NUCLEOTIDE SEQUENCE [LARGE SCALE GENOMIC DNA]</scope>
    <source>
        <strain evidence="2">RWD-64-598 SS2</strain>
    </source>
</reference>
<dbReference type="EMBL" id="JH711579">
    <property type="protein sequence ID" value="EIW80558.1"/>
    <property type="molecule type" value="Genomic_DNA"/>
</dbReference>
<evidence type="ECO:0008006" key="3">
    <source>
        <dbReference type="Google" id="ProtNLM"/>
    </source>
</evidence>
<accession>A0A5M3MN03</accession>
<protein>
    <recommendedName>
        <fullName evidence="3">F-box domain-containing protein</fullName>
    </recommendedName>
</protein>
<keyword evidence="2" id="KW-1185">Reference proteome</keyword>
<dbReference type="InterPro" id="IPR032675">
    <property type="entry name" value="LRR_dom_sf"/>
</dbReference>
<organism evidence="1 2">
    <name type="scientific">Coniophora puteana (strain RWD-64-598)</name>
    <name type="common">Brown rot fungus</name>
    <dbReference type="NCBI Taxonomy" id="741705"/>
    <lineage>
        <taxon>Eukaryota</taxon>
        <taxon>Fungi</taxon>
        <taxon>Dikarya</taxon>
        <taxon>Basidiomycota</taxon>
        <taxon>Agaricomycotina</taxon>
        <taxon>Agaricomycetes</taxon>
        <taxon>Agaricomycetidae</taxon>
        <taxon>Boletales</taxon>
        <taxon>Coniophorineae</taxon>
        <taxon>Coniophoraceae</taxon>
        <taxon>Coniophora</taxon>
    </lineage>
</organism>
<dbReference type="OrthoDB" id="5297217at2759"/>
<sequence>MFSPENVPLDLLSPILENLERKDLNIAALVNWTFNRASTPLLYRKLDSRIINNVLFHPATTLLKRPELAQYVRNITETGSVQKMEAYYPTIRRDTLAALRLCTNLYRLTWVDDTETPDENFYPFIDVIRALPVRSLAVRTQYDMGPEVWRELENVDGIEVLSVWTLEGPPRALQGWADTLGKTLTHLELGRCAGVPPTILISVFMKMPMLQDLRLKGAPSAAIPAIVACLPSLVALDTEYLSPGIYRSPLTPLPRLKRLTVRTGSLDVLGPQSLWPWTNALIPHQGTLETFTLSSFAVHGQMPVNPAFMNRLIEKHGSSLRDFNVGMTQLTLDMVHSLCLKCRELRALVCSVASPDVESIERATVNAPRLQELRLHVQWMPDGNKADSHTDYHNNWPVPLPRPHFGLGHFTENQARNFMLRPDSQLRAVGMGDNVYTGRWVLRDEGQHLGTHVDRFGGGSGQVFEVTRNLSMSVL</sequence>
<evidence type="ECO:0000313" key="2">
    <source>
        <dbReference type="Proteomes" id="UP000053558"/>
    </source>
</evidence>
<dbReference type="SUPFAM" id="SSF52047">
    <property type="entry name" value="RNI-like"/>
    <property type="match status" value="1"/>
</dbReference>
<name>A0A5M3MN03_CONPW</name>
<dbReference type="InterPro" id="IPR036047">
    <property type="entry name" value="F-box-like_dom_sf"/>
</dbReference>
<dbReference type="KEGG" id="cput:CONPUDRAFT_105602"/>
<comment type="caution">
    <text evidence="1">The sequence shown here is derived from an EMBL/GenBank/DDBJ whole genome shotgun (WGS) entry which is preliminary data.</text>
</comment>